<dbReference type="PANTHER" id="PTHR30483">
    <property type="entry name" value="LEUCINE-SPECIFIC-BINDING PROTEIN"/>
    <property type="match status" value="1"/>
</dbReference>
<gene>
    <name evidence="4" type="ORF">BO225_03235</name>
</gene>
<evidence type="ECO:0000313" key="5">
    <source>
        <dbReference type="Proteomes" id="UP000186705"/>
    </source>
</evidence>
<keyword evidence="5" id="KW-1185">Reference proteome</keyword>
<comment type="caution">
    <text evidence="4">The sequence shown here is derived from an EMBL/GenBank/DDBJ whole genome shotgun (WGS) entry which is preliminary data.</text>
</comment>
<feature type="domain" description="Leucine-binding protein" evidence="3">
    <location>
        <begin position="37"/>
        <end position="375"/>
    </location>
</feature>
<sequence>MWKVLAAGTMALTMLAGCSSSSTGKEETGKKLNEGDTVKIGLNFELSGDVSSYGQAERNAAQLAIEQYNERSDTKFKAEGVEVDDKGDAAESTTQAIKLIEEDGVAAIVGPATSGASIATYEVATQNNTPVISPSATQVNAMMNGETPYEYAWRVCFEDSYQGAAMAIYSADTLKCKKAAIINETSDYGQGLANQFETTFKEHGGEVVAHEQYNAGDTDFASMLTKIKDSGFDVLYIAGYYSEAGLIIKQAREDGIDCPIVGADGFESEKLVQLAGKENLNEVWYTTAYTTVNASDELNAFIDAYTKKYDQAPNMFSALAYDATNLVLDQLEATGATGEELNEAIKKANFEGITGSFTFDEKTHTPVKSVMVVNQVDGVQTEATEVKVD</sequence>
<dbReference type="Gene3D" id="3.40.50.2300">
    <property type="match status" value="2"/>
</dbReference>
<evidence type="ECO:0000313" key="4">
    <source>
        <dbReference type="EMBL" id="OLU47296.1"/>
    </source>
</evidence>
<accession>A0A1U7NP81</accession>
<proteinExistence type="inferred from homology"/>
<evidence type="ECO:0000259" key="3">
    <source>
        <dbReference type="Pfam" id="PF13458"/>
    </source>
</evidence>
<dbReference type="PANTHER" id="PTHR30483:SF6">
    <property type="entry name" value="PERIPLASMIC BINDING PROTEIN OF ABC TRANSPORTER FOR NATURAL AMINO ACIDS"/>
    <property type="match status" value="1"/>
</dbReference>
<dbReference type="Proteomes" id="UP000186705">
    <property type="component" value="Unassembled WGS sequence"/>
</dbReference>
<dbReference type="AlphaFoldDB" id="A0A1U7NP81"/>
<dbReference type="CDD" id="cd06347">
    <property type="entry name" value="PBP1_ABC_LivK_ligand_binding-like"/>
    <property type="match status" value="1"/>
</dbReference>
<dbReference type="EMBL" id="MPKA01000052">
    <property type="protein sequence ID" value="OLU47296.1"/>
    <property type="molecule type" value="Genomic_DNA"/>
</dbReference>
<protein>
    <submittedName>
        <fullName evidence="4">Branched-chain amino acid ABC transporter substrate-binding protein</fullName>
    </submittedName>
</protein>
<reference evidence="4 5" key="1">
    <citation type="submission" date="2016-11" db="EMBL/GenBank/DDBJ databases">
        <title>Description of two novel members of the family Erysipelotrichaceae: Ileibacterium lipovorans gen. nov., sp. nov. and Dubosiella newyorkensis, gen. nov., sp. nov.</title>
        <authorList>
            <person name="Cox L.M."/>
            <person name="Sohn J."/>
            <person name="Tyrrell K.L."/>
            <person name="Citron D.M."/>
            <person name="Lawson P.A."/>
            <person name="Patel N.B."/>
            <person name="Iizumi T."/>
            <person name="Perez-Perez G.I."/>
            <person name="Goldstein E.J."/>
            <person name="Blaser M.J."/>
        </authorList>
    </citation>
    <scope>NUCLEOTIDE SEQUENCE [LARGE SCALE GENOMIC DNA]</scope>
    <source>
        <strain evidence="4 5">NYU-BL-A4</strain>
    </source>
</reference>
<dbReference type="PROSITE" id="PS51257">
    <property type="entry name" value="PROKAR_LIPOPROTEIN"/>
    <property type="match status" value="1"/>
</dbReference>
<evidence type="ECO:0000256" key="1">
    <source>
        <dbReference type="ARBA" id="ARBA00010062"/>
    </source>
</evidence>
<organism evidence="4 5">
    <name type="scientific">Dubosiella newyorkensis</name>
    <dbReference type="NCBI Taxonomy" id="1862672"/>
    <lineage>
        <taxon>Bacteria</taxon>
        <taxon>Bacillati</taxon>
        <taxon>Bacillota</taxon>
        <taxon>Erysipelotrichia</taxon>
        <taxon>Erysipelotrichales</taxon>
        <taxon>Erysipelotrichaceae</taxon>
        <taxon>Dubosiella</taxon>
    </lineage>
</organism>
<evidence type="ECO:0000256" key="2">
    <source>
        <dbReference type="ARBA" id="ARBA00022729"/>
    </source>
</evidence>
<name>A0A1U7NP81_9FIRM</name>
<keyword evidence="2" id="KW-0732">Signal</keyword>
<dbReference type="Pfam" id="PF13458">
    <property type="entry name" value="Peripla_BP_6"/>
    <property type="match status" value="1"/>
</dbReference>
<dbReference type="InterPro" id="IPR028081">
    <property type="entry name" value="Leu-bd"/>
</dbReference>
<dbReference type="InterPro" id="IPR051010">
    <property type="entry name" value="BCAA_transport"/>
</dbReference>
<dbReference type="STRING" id="1862672.BO225_03235"/>
<comment type="similarity">
    <text evidence="1">Belongs to the leucine-binding protein family.</text>
</comment>
<dbReference type="InterPro" id="IPR028082">
    <property type="entry name" value="Peripla_BP_I"/>
</dbReference>
<dbReference type="SUPFAM" id="SSF53822">
    <property type="entry name" value="Periplasmic binding protein-like I"/>
    <property type="match status" value="1"/>
</dbReference>